<dbReference type="GO" id="GO:0061709">
    <property type="term" value="P:reticulophagy"/>
    <property type="evidence" value="ECO:0007669"/>
    <property type="project" value="TreeGrafter"/>
</dbReference>
<dbReference type="Gene3D" id="1.10.510.10">
    <property type="entry name" value="Transferase(Phosphotransferase) domain 1"/>
    <property type="match status" value="1"/>
</dbReference>
<evidence type="ECO:0000256" key="3">
    <source>
        <dbReference type="ARBA" id="ARBA00022741"/>
    </source>
</evidence>
<dbReference type="GO" id="GO:0010506">
    <property type="term" value="P:regulation of autophagy"/>
    <property type="evidence" value="ECO:0007669"/>
    <property type="project" value="InterPro"/>
</dbReference>
<dbReference type="Proteomes" id="UP000245884">
    <property type="component" value="Unassembled WGS sequence"/>
</dbReference>
<keyword evidence="5 7" id="KW-0067">ATP-binding</keyword>
<feature type="compositionally biased region" description="Pro residues" evidence="8">
    <location>
        <begin position="402"/>
        <end position="416"/>
    </location>
</feature>
<evidence type="ECO:0000256" key="1">
    <source>
        <dbReference type="ARBA" id="ARBA00012513"/>
    </source>
</evidence>
<dbReference type="InterPro" id="IPR045269">
    <property type="entry name" value="Atg1-like"/>
</dbReference>
<dbReference type="PROSITE" id="PS50011">
    <property type="entry name" value="PROTEIN_KINASE_DOM"/>
    <property type="match status" value="1"/>
</dbReference>
<accession>A0A316UY19</accession>
<reference evidence="10 11" key="1">
    <citation type="journal article" date="2018" name="Mol. Biol. Evol.">
        <title>Broad Genomic Sampling Reveals a Smut Pathogenic Ancestry of the Fungal Clade Ustilaginomycotina.</title>
        <authorList>
            <person name="Kijpornyongpan T."/>
            <person name="Mondo S.J."/>
            <person name="Barry K."/>
            <person name="Sandor L."/>
            <person name="Lee J."/>
            <person name="Lipzen A."/>
            <person name="Pangilinan J."/>
            <person name="LaButti K."/>
            <person name="Hainaut M."/>
            <person name="Henrissat B."/>
            <person name="Grigoriev I.V."/>
            <person name="Spatafora J.W."/>
            <person name="Aime M.C."/>
        </authorList>
    </citation>
    <scope>NUCLEOTIDE SEQUENCE [LARGE SCALE GENOMIC DNA]</scope>
    <source>
        <strain evidence="10 11">MCA 5214</strain>
    </source>
</reference>
<dbReference type="GO" id="GO:0000422">
    <property type="term" value="P:autophagy of mitochondrion"/>
    <property type="evidence" value="ECO:0007669"/>
    <property type="project" value="TreeGrafter"/>
</dbReference>
<dbReference type="Pfam" id="PF00069">
    <property type="entry name" value="Pkinase"/>
    <property type="match status" value="1"/>
</dbReference>
<dbReference type="AlphaFoldDB" id="A0A316UY19"/>
<dbReference type="PANTHER" id="PTHR24348">
    <property type="entry name" value="SERINE/THREONINE-PROTEIN KINASE UNC-51-RELATED"/>
    <property type="match status" value="1"/>
</dbReference>
<evidence type="ECO:0000313" key="11">
    <source>
        <dbReference type="Proteomes" id="UP000245884"/>
    </source>
</evidence>
<feature type="compositionally biased region" description="Low complexity" evidence="8">
    <location>
        <begin position="426"/>
        <end position="459"/>
    </location>
</feature>
<dbReference type="InterPro" id="IPR000719">
    <property type="entry name" value="Prot_kinase_dom"/>
</dbReference>
<dbReference type="InterPro" id="IPR008271">
    <property type="entry name" value="Ser/Thr_kinase_AS"/>
</dbReference>
<dbReference type="GO" id="GO:0034727">
    <property type="term" value="P:piecemeal microautophagy of the nucleus"/>
    <property type="evidence" value="ECO:0007669"/>
    <property type="project" value="TreeGrafter"/>
</dbReference>
<dbReference type="SMART" id="SM00220">
    <property type="entry name" value="S_TKc"/>
    <property type="match status" value="1"/>
</dbReference>
<dbReference type="OrthoDB" id="346907at2759"/>
<feature type="compositionally biased region" description="Low complexity" evidence="8">
    <location>
        <begin position="956"/>
        <end position="976"/>
    </location>
</feature>
<dbReference type="PROSITE" id="PS00108">
    <property type="entry name" value="PROTEIN_KINASE_ST"/>
    <property type="match status" value="1"/>
</dbReference>
<dbReference type="GO" id="GO:0005776">
    <property type="term" value="C:autophagosome"/>
    <property type="evidence" value="ECO:0007669"/>
    <property type="project" value="TreeGrafter"/>
</dbReference>
<gene>
    <name evidence="10" type="ORF">BDZ90DRAFT_141133</name>
</gene>
<feature type="domain" description="Protein kinase" evidence="9">
    <location>
        <begin position="20"/>
        <end position="353"/>
    </location>
</feature>
<feature type="compositionally biased region" description="Low complexity" evidence="8">
    <location>
        <begin position="633"/>
        <end position="645"/>
    </location>
</feature>
<feature type="compositionally biased region" description="Low complexity" evidence="8">
    <location>
        <begin position="545"/>
        <end position="568"/>
    </location>
</feature>
<evidence type="ECO:0000256" key="4">
    <source>
        <dbReference type="ARBA" id="ARBA00022777"/>
    </source>
</evidence>
<dbReference type="RefSeq" id="XP_025363813.1">
    <property type="nucleotide sequence ID" value="XM_025503468.1"/>
</dbReference>
<feature type="compositionally biased region" description="Pro residues" evidence="8">
    <location>
        <begin position="375"/>
        <end position="391"/>
    </location>
</feature>
<evidence type="ECO:0000256" key="8">
    <source>
        <dbReference type="SAM" id="MobiDB-lite"/>
    </source>
</evidence>
<dbReference type="GO" id="GO:0005524">
    <property type="term" value="F:ATP binding"/>
    <property type="evidence" value="ECO:0007669"/>
    <property type="project" value="UniProtKB-UniRule"/>
</dbReference>
<dbReference type="GO" id="GO:0004674">
    <property type="term" value="F:protein serine/threonine kinase activity"/>
    <property type="evidence" value="ECO:0007669"/>
    <property type="project" value="UniProtKB-EC"/>
</dbReference>
<dbReference type="EC" id="2.7.11.1" evidence="1"/>
<dbReference type="GO" id="GO:0005829">
    <property type="term" value="C:cytosol"/>
    <property type="evidence" value="ECO:0007669"/>
    <property type="project" value="TreeGrafter"/>
</dbReference>
<evidence type="ECO:0000256" key="7">
    <source>
        <dbReference type="PROSITE-ProRule" id="PRU10141"/>
    </source>
</evidence>
<feature type="region of interest" description="Disordered" evidence="8">
    <location>
        <begin position="365"/>
        <end position="484"/>
    </location>
</feature>
<dbReference type="InterPro" id="IPR011009">
    <property type="entry name" value="Kinase-like_dom_sf"/>
</dbReference>
<dbReference type="InterPro" id="IPR022708">
    <property type="entry name" value="Atg1-like_tMIT"/>
</dbReference>
<dbReference type="GO" id="GO:0042594">
    <property type="term" value="P:response to starvation"/>
    <property type="evidence" value="ECO:0007669"/>
    <property type="project" value="TreeGrafter"/>
</dbReference>
<keyword evidence="2" id="KW-0808">Transferase</keyword>
<dbReference type="GO" id="GO:0034045">
    <property type="term" value="C:phagophore assembly site membrane"/>
    <property type="evidence" value="ECO:0007669"/>
    <property type="project" value="TreeGrafter"/>
</dbReference>
<sequence length="1058" mass="109838">MSSSAAASSSSSPPPTIGPFTIGREIGKGSFAVVHRGHSDAQDGGRRRPVAIKIVTRRKLTQKLLDNLEGEIAILKTVSHPNIVELIDCLKTDSHIYLVMHFSAGGDLSQYIRKKGQLANLDDHEPASSLTMSKSFLDATKRWPHPSDGGLNDAVVRSFLEQLASAMQFMRQRNIVHRDIKPQNLLLQPPDAACLATGHPAGIPQMKVADFGFARSLPAASLAETLCGSPLYMAPEILRYEKYDAKADLWSIGAVTFEMVVGKPPFRASNHVELLRRIERNDDRIRFPDERSETTWLREVEKRRDAGEVVSAEEEKRGPTPVADDLKTLIRGLLKRVPVERLSFDDFFASPVIVGARPAVVKGAASNTDSSTIVPPAPVSPPRPTPGPTLPLQPASSTRVQAPPPLPPMPPLPKFPPKYILSRGESSSTTPTKASTTRPATTEHAASPSPSPSPSFALPPSLPTAPPQEDSDSDSQYVIVDKGNIDSNALAEELSRSPSSVPAARSPLSAQAQGAVSAAARLARRPSRLTKLSSGFSAAVGVTGSSPAFASAHSPTSPSPRSTTLTPNSPRPTLTPLPVAGAGSPTPSAPSALSTSPSAPFALPPGVRRQSFIGRRVSSSSFGADQEKQHQQATPPSSYPTTPASAPAPPPPSSALARALTQASQASQKLFGIPSGTSLLGALAHVRGGSPAIVAGSAGQATASGAATSAGAMPTQATTNAGEENIAGDDAAEQEAQLLLRLDDLGQKAYVLCEFADSKMCSAFGDAWSNAGTIAATVGSASASASSLQDSQRQYRSPSFTGTTIGTAVASPPQYDDALLGMIAAEALQVYVKSLGFLQAGIEAVRAHLSVTPASAAASPRSVGASSIVAPEINEAVHYLRKRFAETMERAESVRNKMKTLQLRSAGAGAAGGQLASPVNVDKIIYDKAMQLARAAAIDELEHQSPAVAPSAVNISGSPSGTPTAAGSASSASPSSSTWDVHACLLAYETAEVMLGTLIEGAEGGGTSLTVQPFIRSIGHRCQILRARVLGGGEGTAAASSGSGTPAGIRAPQQAVVV</sequence>
<keyword evidence="3 7" id="KW-0547">Nucleotide-binding</keyword>
<keyword evidence="11" id="KW-1185">Reference proteome</keyword>
<dbReference type="PANTHER" id="PTHR24348:SF22">
    <property type="entry name" value="NON-SPECIFIC SERINE_THREONINE PROTEIN KINASE"/>
    <property type="match status" value="1"/>
</dbReference>
<evidence type="ECO:0000256" key="2">
    <source>
        <dbReference type="ARBA" id="ARBA00022679"/>
    </source>
</evidence>
<dbReference type="Gene3D" id="3.30.200.20">
    <property type="entry name" value="Phosphorylase Kinase, domain 1"/>
    <property type="match status" value="1"/>
</dbReference>
<evidence type="ECO:0000256" key="5">
    <source>
        <dbReference type="ARBA" id="ARBA00022840"/>
    </source>
</evidence>
<dbReference type="InterPro" id="IPR017441">
    <property type="entry name" value="Protein_kinase_ATP_BS"/>
</dbReference>
<dbReference type="GO" id="GO:0000045">
    <property type="term" value="P:autophagosome assembly"/>
    <property type="evidence" value="ECO:0007669"/>
    <property type="project" value="TreeGrafter"/>
</dbReference>
<evidence type="ECO:0000313" key="10">
    <source>
        <dbReference type="EMBL" id="PWN29201.1"/>
    </source>
</evidence>
<organism evidence="10 11">
    <name type="scientific">Jaminaea rosea</name>
    <dbReference type="NCBI Taxonomy" id="1569628"/>
    <lineage>
        <taxon>Eukaryota</taxon>
        <taxon>Fungi</taxon>
        <taxon>Dikarya</taxon>
        <taxon>Basidiomycota</taxon>
        <taxon>Ustilaginomycotina</taxon>
        <taxon>Exobasidiomycetes</taxon>
        <taxon>Microstromatales</taxon>
        <taxon>Microstromatales incertae sedis</taxon>
        <taxon>Jaminaea</taxon>
    </lineage>
</organism>
<dbReference type="GeneID" id="37025291"/>
<dbReference type="CDD" id="cd14009">
    <property type="entry name" value="STKc_ATG1_ULK_like"/>
    <property type="match status" value="1"/>
</dbReference>
<dbReference type="Pfam" id="PF12063">
    <property type="entry name" value="ATG1-like_MIT1"/>
    <property type="match status" value="1"/>
</dbReference>
<feature type="region of interest" description="Disordered" evidence="8">
    <location>
        <begin position="540"/>
        <end position="655"/>
    </location>
</feature>
<dbReference type="PROSITE" id="PS00107">
    <property type="entry name" value="PROTEIN_KINASE_ATP"/>
    <property type="match status" value="1"/>
</dbReference>
<evidence type="ECO:0000259" key="9">
    <source>
        <dbReference type="PROSITE" id="PS50011"/>
    </source>
</evidence>
<protein>
    <recommendedName>
        <fullName evidence="1">non-specific serine/threonine protein kinase</fullName>
        <ecNumber evidence="1">2.7.11.1</ecNumber>
    </recommendedName>
    <alternativeName>
        <fullName evidence="6">Autophagy-related protein 1</fullName>
    </alternativeName>
</protein>
<feature type="compositionally biased region" description="Low complexity" evidence="8">
    <location>
        <begin position="576"/>
        <end position="605"/>
    </location>
</feature>
<feature type="binding site" evidence="7">
    <location>
        <position position="53"/>
    </location>
    <ligand>
        <name>ATP</name>
        <dbReference type="ChEBI" id="CHEBI:30616"/>
    </ligand>
</feature>
<proteinExistence type="predicted"/>
<name>A0A316UY19_9BASI</name>
<feature type="region of interest" description="Disordered" evidence="8">
    <location>
        <begin position="950"/>
        <end position="976"/>
    </location>
</feature>
<dbReference type="SUPFAM" id="SSF56112">
    <property type="entry name" value="Protein kinase-like (PK-like)"/>
    <property type="match status" value="1"/>
</dbReference>
<keyword evidence="4 10" id="KW-0418">Kinase</keyword>
<evidence type="ECO:0000256" key="6">
    <source>
        <dbReference type="ARBA" id="ARBA00030237"/>
    </source>
</evidence>
<dbReference type="STRING" id="1569628.A0A316UY19"/>
<dbReference type="EMBL" id="KZ819664">
    <property type="protein sequence ID" value="PWN29201.1"/>
    <property type="molecule type" value="Genomic_DNA"/>
</dbReference>